<name>A0A927CHI4_9BACL</name>
<comment type="pathway">
    <text evidence="9">Cofactor biosynthesis; biotin biosynthesis; biotin from 7,8-diaminononanoate: step 1/2.</text>
</comment>
<dbReference type="HAMAP" id="MF_00336">
    <property type="entry name" value="BioD"/>
    <property type="match status" value="1"/>
</dbReference>
<evidence type="ECO:0000256" key="8">
    <source>
        <dbReference type="ARBA" id="ARBA00047386"/>
    </source>
</evidence>
<dbReference type="EMBL" id="JACXJA010000048">
    <property type="protein sequence ID" value="MBD2865855.1"/>
    <property type="molecule type" value="Genomic_DNA"/>
</dbReference>
<comment type="caution">
    <text evidence="11">The sequence shown here is derived from an EMBL/GenBank/DDBJ whole genome shotgun (WGS) entry which is preliminary data.</text>
</comment>
<comment type="similarity">
    <text evidence="9">Belongs to the dethiobiotin synthetase family.</text>
</comment>
<evidence type="ECO:0000256" key="4">
    <source>
        <dbReference type="ARBA" id="ARBA00022741"/>
    </source>
</evidence>
<feature type="region of interest" description="Disordered" evidence="10">
    <location>
        <begin position="221"/>
        <end position="252"/>
    </location>
</feature>
<keyword evidence="4 9" id="KW-0547">Nucleotide-binding</keyword>
<keyword evidence="7 9" id="KW-0460">Magnesium</keyword>
<sequence>MMNRRGLFITGTDTGVGKTSVTAGLAAVLRERVPIRDGYNAGNVQVWKPVQTGIPSAEAPESDSYRLRKEGGLAQQERDIVTLTLPDPLAPWMAARRIGETIDVDALLAEGRSRLSAGDFLLVEGAGGLAVPLTERHLVADLAAGLGLPLLIVARPGLGTVNHTLLTVAVAKQFGIPVAGIILNGYKHTVTDMPAVRENAEMIETFSGIPVVGLLPWQEEAESGHPAGDARENTASKPAATAGQPKLGETPNRWADVVRSAIDWETLLQL</sequence>
<dbReference type="PIRSF" id="PIRSF006755">
    <property type="entry name" value="DTB_synth"/>
    <property type="match status" value="1"/>
</dbReference>
<feature type="binding site" evidence="9">
    <location>
        <begin position="124"/>
        <end position="127"/>
    </location>
    <ligand>
        <name>ATP</name>
        <dbReference type="ChEBI" id="CHEBI:30616"/>
    </ligand>
</feature>
<proteinExistence type="inferred from homology"/>
<feature type="binding site" evidence="9">
    <location>
        <position position="63"/>
    </location>
    <ligand>
        <name>ATP</name>
        <dbReference type="ChEBI" id="CHEBI:30616"/>
    </ligand>
</feature>
<comment type="function">
    <text evidence="9">Catalyzes a mechanistically unusual reaction, the ATP-dependent insertion of CO2 between the N7 and N8 nitrogen atoms of 7,8-diaminopelargonic acid (DAPA, also called 7,8-diammoniononanoate) to form a ureido ring.</text>
</comment>
<dbReference type="GO" id="GO:0009102">
    <property type="term" value="P:biotin biosynthetic process"/>
    <property type="evidence" value="ECO:0007669"/>
    <property type="project" value="UniProtKB-UniRule"/>
</dbReference>
<dbReference type="GO" id="GO:0000287">
    <property type="term" value="F:magnesium ion binding"/>
    <property type="evidence" value="ECO:0007669"/>
    <property type="project" value="UniProtKB-UniRule"/>
</dbReference>
<dbReference type="GO" id="GO:0004141">
    <property type="term" value="F:dethiobiotin synthase activity"/>
    <property type="evidence" value="ECO:0007669"/>
    <property type="project" value="UniProtKB-UniRule"/>
</dbReference>
<dbReference type="PANTHER" id="PTHR43210">
    <property type="entry name" value="DETHIOBIOTIN SYNTHETASE"/>
    <property type="match status" value="1"/>
</dbReference>
<dbReference type="GO" id="GO:0005829">
    <property type="term" value="C:cytosol"/>
    <property type="evidence" value="ECO:0007669"/>
    <property type="project" value="TreeGrafter"/>
</dbReference>
<dbReference type="InterPro" id="IPR027417">
    <property type="entry name" value="P-loop_NTPase"/>
</dbReference>
<organism evidence="11 12">
    <name type="scientific">Paenibacillus oceani</name>
    <dbReference type="NCBI Taxonomy" id="2772510"/>
    <lineage>
        <taxon>Bacteria</taxon>
        <taxon>Bacillati</taxon>
        <taxon>Bacillota</taxon>
        <taxon>Bacilli</taxon>
        <taxon>Bacillales</taxon>
        <taxon>Paenibacillaceae</taxon>
        <taxon>Paenibacillus</taxon>
    </lineage>
</organism>
<evidence type="ECO:0000313" key="11">
    <source>
        <dbReference type="EMBL" id="MBD2865855.1"/>
    </source>
</evidence>
<dbReference type="Gene3D" id="3.40.50.300">
    <property type="entry name" value="P-loop containing nucleotide triphosphate hydrolases"/>
    <property type="match status" value="1"/>
</dbReference>
<dbReference type="Pfam" id="PF13500">
    <property type="entry name" value="AAA_26"/>
    <property type="match status" value="1"/>
</dbReference>
<evidence type="ECO:0000313" key="12">
    <source>
        <dbReference type="Proteomes" id="UP000639396"/>
    </source>
</evidence>
<dbReference type="Proteomes" id="UP000639396">
    <property type="component" value="Unassembled WGS sequence"/>
</dbReference>
<evidence type="ECO:0000256" key="6">
    <source>
        <dbReference type="ARBA" id="ARBA00022840"/>
    </source>
</evidence>
<feature type="binding site" evidence="9">
    <location>
        <position position="124"/>
    </location>
    <ligand>
        <name>Mg(2+)</name>
        <dbReference type="ChEBI" id="CHEBI:18420"/>
    </ligand>
</feature>
<evidence type="ECO:0000256" key="7">
    <source>
        <dbReference type="ARBA" id="ARBA00022842"/>
    </source>
</evidence>
<feature type="binding site" evidence="9">
    <location>
        <position position="19"/>
    </location>
    <ligand>
        <name>Mg(2+)</name>
        <dbReference type="ChEBI" id="CHEBI:18420"/>
    </ligand>
</feature>
<keyword evidence="1 9" id="KW-0963">Cytoplasm</keyword>
<dbReference type="CDD" id="cd03109">
    <property type="entry name" value="DTBS"/>
    <property type="match status" value="1"/>
</dbReference>
<dbReference type="PANTHER" id="PTHR43210:SF2">
    <property type="entry name" value="ATP-DEPENDENT DETHIOBIOTIN SYNTHETASE BIOD 2"/>
    <property type="match status" value="1"/>
</dbReference>
<comment type="catalytic activity">
    <reaction evidence="9">
        <text>(7R,8S)-7,8-diammoniononanoate + CO2 + ATP = (4R,5S)-dethiobiotin + ADP + phosphate + 3 H(+)</text>
        <dbReference type="Rhea" id="RHEA:15805"/>
        <dbReference type="ChEBI" id="CHEBI:15378"/>
        <dbReference type="ChEBI" id="CHEBI:16526"/>
        <dbReference type="ChEBI" id="CHEBI:30616"/>
        <dbReference type="ChEBI" id="CHEBI:43474"/>
        <dbReference type="ChEBI" id="CHEBI:149469"/>
        <dbReference type="ChEBI" id="CHEBI:149473"/>
        <dbReference type="ChEBI" id="CHEBI:456216"/>
        <dbReference type="EC" id="6.3.3.3"/>
    </reaction>
</comment>
<evidence type="ECO:0000256" key="5">
    <source>
        <dbReference type="ARBA" id="ARBA00022756"/>
    </source>
</evidence>
<keyword evidence="3 9" id="KW-0479">Metal-binding</keyword>
<feature type="binding site" evidence="9">
    <location>
        <position position="63"/>
    </location>
    <ligand>
        <name>Mg(2+)</name>
        <dbReference type="ChEBI" id="CHEBI:18420"/>
    </ligand>
</feature>
<keyword evidence="12" id="KW-1185">Reference proteome</keyword>
<dbReference type="GO" id="GO:0005524">
    <property type="term" value="F:ATP binding"/>
    <property type="evidence" value="ECO:0007669"/>
    <property type="project" value="UniProtKB-UniRule"/>
</dbReference>
<dbReference type="NCBIfam" id="TIGR00347">
    <property type="entry name" value="bioD"/>
    <property type="match status" value="1"/>
</dbReference>
<comment type="cofactor">
    <cofactor evidence="9">
        <name>Mg(2+)</name>
        <dbReference type="ChEBI" id="CHEBI:18420"/>
    </cofactor>
</comment>
<evidence type="ECO:0000256" key="3">
    <source>
        <dbReference type="ARBA" id="ARBA00022723"/>
    </source>
</evidence>
<feature type="binding site" evidence="9">
    <location>
        <position position="52"/>
    </location>
    <ligand>
        <name>substrate</name>
    </ligand>
</feature>
<comment type="catalytic activity">
    <reaction evidence="8">
        <text>(7R,8S)-8-amino-7-(carboxyamino)nonanoate + ATP = (4R,5S)-dethiobiotin + ADP + phosphate + H(+)</text>
        <dbReference type="Rhea" id="RHEA:63684"/>
        <dbReference type="ChEBI" id="CHEBI:15378"/>
        <dbReference type="ChEBI" id="CHEBI:30616"/>
        <dbReference type="ChEBI" id="CHEBI:43474"/>
        <dbReference type="ChEBI" id="CHEBI:149470"/>
        <dbReference type="ChEBI" id="CHEBI:149473"/>
        <dbReference type="ChEBI" id="CHEBI:456216"/>
    </reaction>
</comment>
<protein>
    <recommendedName>
        <fullName evidence="9">ATP-dependent dethiobiotin synthetase BioD</fullName>
        <ecNumber evidence="9">6.3.3.3</ecNumber>
    </recommendedName>
    <alternativeName>
        <fullName evidence="9">DTB synthetase</fullName>
        <shortName evidence="9">DTBS</shortName>
    </alternativeName>
    <alternativeName>
        <fullName evidence="9">Dethiobiotin synthase</fullName>
    </alternativeName>
</protein>
<evidence type="ECO:0000256" key="9">
    <source>
        <dbReference type="HAMAP-Rule" id="MF_00336"/>
    </source>
</evidence>
<reference evidence="11" key="1">
    <citation type="submission" date="2020-09" db="EMBL/GenBank/DDBJ databases">
        <title>A novel bacterium of genus Paenibacillus, isolated from South China Sea.</title>
        <authorList>
            <person name="Huang H."/>
            <person name="Mo K."/>
            <person name="Hu Y."/>
        </authorList>
    </citation>
    <scope>NUCLEOTIDE SEQUENCE</scope>
    <source>
        <strain evidence="11">IB182363</strain>
    </source>
</reference>
<dbReference type="AlphaFoldDB" id="A0A927CHI4"/>
<comment type="subcellular location">
    <subcellularLocation>
        <location evidence="9">Cytoplasm</location>
    </subcellularLocation>
</comment>
<comment type="subunit">
    <text evidence="9">Homodimer.</text>
</comment>
<dbReference type="EC" id="6.3.3.3" evidence="9"/>
<keyword evidence="5 9" id="KW-0093">Biotin biosynthesis</keyword>
<evidence type="ECO:0000256" key="1">
    <source>
        <dbReference type="ARBA" id="ARBA00022490"/>
    </source>
</evidence>
<keyword evidence="6 9" id="KW-0067">ATP-binding</keyword>
<evidence type="ECO:0000256" key="10">
    <source>
        <dbReference type="SAM" id="MobiDB-lite"/>
    </source>
</evidence>
<accession>A0A927CHI4</accession>
<dbReference type="RefSeq" id="WP_190931475.1">
    <property type="nucleotide sequence ID" value="NZ_JACXJA010000048.1"/>
</dbReference>
<dbReference type="InterPro" id="IPR004472">
    <property type="entry name" value="DTB_synth_BioD"/>
</dbReference>
<dbReference type="SUPFAM" id="SSF52540">
    <property type="entry name" value="P-loop containing nucleoside triphosphate hydrolases"/>
    <property type="match status" value="1"/>
</dbReference>
<comment type="caution">
    <text evidence="9">Lacks conserved residue(s) required for the propagation of feature annotation.</text>
</comment>
<keyword evidence="2 9" id="KW-0436">Ligase</keyword>
<feature type="active site" evidence="9">
    <location>
        <position position="48"/>
    </location>
</feature>
<gene>
    <name evidence="9 11" type="primary">bioD</name>
    <name evidence="11" type="ORF">IDH45_28120</name>
</gene>
<evidence type="ECO:0000256" key="2">
    <source>
        <dbReference type="ARBA" id="ARBA00022598"/>
    </source>
</evidence>